<proteinExistence type="predicted"/>
<dbReference type="Proteomes" id="UP000469385">
    <property type="component" value="Unassembled WGS sequence"/>
</dbReference>
<protein>
    <submittedName>
        <fullName evidence="1">Uncharacterized protein</fullName>
    </submittedName>
</protein>
<reference evidence="1 2" key="1">
    <citation type="submission" date="2019-12" db="EMBL/GenBank/DDBJ databases">
        <authorList>
            <person name="Huq M.A."/>
        </authorList>
    </citation>
    <scope>NUCLEOTIDE SEQUENCE [LARGE SCALE GENOMIC DNA]</scope>
    <source>
        <strain evidence="1 2">MAH-25</strain>
    </source>
</reference>
<keyword evidence="2" id="KW-1185">Reference proteome</keyword>
<evidence type="ECO:0000313" key="1">
    <source>
        <dbReference type="EMBL" id="MVQ32168.1"/>
    </source>
</evidence>
<sequence length="115" mass="13090">MARVVERLAGWARSSWSVFAELRGSTFEETAPTPGTEEPIYRLREWPRLPAALRTADVLRLLSLMSNRPVNRSWMLRHSPLKPDRIERLLRTLTEQGALDIIDPSCFPAQVPVAP</sequence>
<comment type="caution">
    <text evidence="1">The sequence shown here is derived from an EMBL/GenBank/DDBJ whole genome shotgun (WGS) entry which is preliminary data.</text>
</comment>
<accession>A0A6N8IZF9</accession>
<evidence type="ECO:0000313" key="2">
    <source>
        <dbReference type="Proteomes" id="UP000469385"/>
    </source>
</evidence>
<dbReference type="RefSeq" id="WP_157400151.1">
    <property type="nucleotide sequence ID" value="NZ_WSEL01000009.1"/>
</dbReference>
<name>A0A6N8IZF9_9BURK</name>
<organism evidence="1 2">
    <name type="scientific">Ramlibacter pinisoli</name>
    <dbReference type="NCBI Taxonomy" id="2682844"/>
    <lineage>
        <taxon>Bacteria</taxon>
        <taxon>Pseudomonadati</taxon>
        <taxon>Pseudomonadota</taxon>
        <taxon>Betaproteobacteria</taxon>
        <taxon>Burkholderiales</taxon>
        <taxon>Comamonadaceae</taxon>
        <taxon>Ramlibacter</taxon>
    </lineage>
</organism>
<gene>
    <name evidence="1" type="ORF">GON04_22125</name>
</gene>
<dbReference type="AlphaFoldDB" id="A0A6N8IZF9"/>
<dbReference type="EMBL" id="WSEL01000009">
    <property type="protein sequence ID" value="MVQ32168.1"/>
    <property type="molecule type" value="Genomic_DNA"/>
</dbReference>